<dbReference type="Gene3D" id="1.20.1270.210">
    <property type="match status" value="1"/>
</dbReference>
<dbReference type="Gene3D" id="3.40.140.120">
    <property type="match status" value="1"/>
</dbReference>
<reference evidence="1" key="1">
    <citation type="journal article" date="2015" name="Nature">
        <title>Complex archaea that bridge the gap between prokaryotes and eukaryotes.</title>
        <authorList>
            <person name="Spang A."/>
            <person name="Saw J.H."/>
            <person name="Jorgensen S.L."/>
            <person name="Zaremba-Niedzwiedzka K."/>
            <person name="Martijn J."/>
            <person name="Lind A.E."/>
            <person name="van Eijk R."/>
            <person name="Schleper C."/>
            <person name="Guy L."/>
            <person name="Ettema T.J."/>
        </authorList>
    </citation>
    <scope>NUCLEOTIDE SEQUENCE</scope>
</reference>
<comment type="caution">
    <text evidence="1">The sequence shown here is derived from an EMBL/GenBank/DDBJ whole genome shotgun (WGS) entry which is preliminary data.</text>
</comment>
<dbReference type="InterPro" id="IPR006944">
    <property type="entry name" value="Phage/GTA_portal"/>
</dbReference>
<dbReference type="InterPro" id="IPR006427">
    <property type="entry name" value="Portal_HK97"/>
</dbReference>
<sequence length="516" mass="56994">MLDKVFGVRKTHPSRLQHAHLVPLRSTAGIHLNEHTALSFSAVWAAVKLISETVALLPWRVFREEGTQKELQAGTQLDVLLHSEPNPEMTSFSFREFIVASALLHGNGYAEIELSRSGEPRALHPIHPRHVQPMRNAQKKLFYRVRSDNGDSVDLPPRQMFHLKGPTIDGVVGRSVISIAKESMGLGIAAEQFSAAFFGNGGTPSYVIKQGNESPDTSLEAASNILESFDRRHRGAKNAGKAAYLEKGFELETVGIPQKDAQFIQQRKFNVTEIARWFRVPPHKIADMEKATFSNIESQERNFVMDSILPWTIRLEQEANHKLVRDLHNITKMNVRGLMRGDSAARGAFYTQLRDLGVFSPNEIRALEDMNPFAGGDLRVIPANMISLERAAQGGGSDPAGAVRGVLLEAHDRMITKEDRASQRAIDSGKDLCAWSQDFYSRHEPQMCDALMIPASTAGDLVGVDADIVRGIVETHVRLHCELSMSAMVSGGWKANGQAAQQTDRLMGRLIGASNV</sequence>
<dbReference type="Gene3D" id="3.30.1120.70">
    <property type="match status" value="1"/>
</dbReference>
<name>A0A0F9SPS7_9ZZZZ</name>
<accession>A0A0F9SPS7</accession>
<dbReference type="AlphaFoldDB" id="A0A0F9SPS7"/>
<organism evidence="1">
    <name type="scientific">marine sediment metagenome</name>
    <dbReference type="NCBI Taxonomy" id="412755"/>
    <lineage>
        <taxon>unclassified sequences</taxon>
        <taxon>metagenomes</taxon>
        <taxon>ecological metagenomes</taxon>
    </lineage>
</organism>
<proteinExistence type="predicted"/>
<protein>
    <recommendedName>
        <fullName evidence="2">Phage portal protein</fullName>
    </recommendedName>
</protein>
<gene>
    <name evidence="1" type="ORF">LCGC14_0424470</name>
</gene>
<dbReference type="NCBIfam" id="TIGR01537">
    <property type="entry name" value="portal_HK97"/>
    <property type="match status" value="1"/>
</dbReference>
<dbReference type="EMBL" id="LAZR01000391">
    <property type="protein sequence ID" value="KKN71030.1"/>
    <property type="molecule type" value="Genomic_DNA"/>
</dbReference>
<evidence type="ECO:0008006" key="2">
    <source>
        <dbReference type="Google" id="ProtNLM"/>
    </source>
</evidence>
<evidence type="ECO:0000313" key="1">
    <source>
        <dbReference type="EMBL" id="KKN71030.1"/>
    </source>
</evidence>
<dbReference type="Pfam" id="PF04860">
    <property type="entry name" value="Phage_portal"/>
    <property type="match status" value="1"/>
</dbReference>